<organism evidence="1 2">
    <name type="scientific">Dallia pectoralis</name>
    <name type="common">Alaska blackfish</name>
    <dbReference type="NCBI Taxonomy" id="75939"/>
    <lineage>
        <taxon>Eukaryota</taxon>
        <taxon>Metazoa</taxon>
        <taxon>Chordata</taxon>
        <taxon>Craniata</taxon>
        <taxon>Vertebrata</taxon>
        <taxon>Euteleostomi</taxon>
        <taxon>Actinopterygii</taxon>
        <taxon>Neopterygii</taxon>
        <taxon>Teleostei</taxon>
        <taxon>Protacanthopterygii</taxon>
        <taxon>Esociformes</taxon>
        <taxon>Umbridae</taxon>
        <taxon>Dallia</taxon>
    </lineage>
</organism>
<sequence>MESIPNQIPAGLDSSSSPSSKQDVQPFSSPSALKPNQVSETALYGVHIVSLVIDGQERLCLAQISNTLLKNYSYNEIHNRRVALGITCVQCTPVQLEILRRAGAMPISSRRCGMITKREAERLCKSFLGAHHPPKLPENFAFDVSHECAWGSRGSFIPARYNSSRAKCIKCTYCNMYFSPNKFIFHSHRTPESKYTQPDAANFNSWRRHLKLTDKNSSDDVAHAWEDVKAMFNGGSRKRTLPMTGSPMSSPLKSHSSTNPTQRGSPDVPHKTLRCDEDRGNISLANGVRNYPVIPVPSKSFGMLQKIPPPLFPHPYGFPAFGLCQKKDDGVGEPNKTNVSGVFWPGAKDSIYPSFPMFWPTASGLPIPPYQQSPPKPPSELLSIRQSELDLSDQSDPCVNTSKDGFHDSERCSSSQSTRNDDDKSGDETRSLEGPPTTPRKISYISAFRPVVKDAESIAKLYGNRDTYTGVRSGYLSPDFISESSSYRSMSPDVDSADDPDVDVESNRAQEDEESIQLSVEDRQSPMLLNPGHSGPDESQEPGTIPRPSPEHLNAGSSDDERQGEQASDGNDTPVYEVYTREKDRPVPLSSLSSFGSKHSGPMQSKVVLHVSEQHKQRSPIRDNIPQRAYPNQAKESPPCDGTLREHDVSRIHQKDIENMAKEELQKQLVEQVELRKKLEREFQSLKDNFQDQMKRELSYREEMVQQLQIVRDTLCSELDQERKARYAIQQKLKEAHDALHHFSCKMLTPRHCSGACTFKPPLLPP</sequence>
<comment type="caution">
    <text evidence="1">The sequence shown here is derived from an EMBL/GenBank/DDBJ whole genome shotgun (WGS) entry which is preliminary data.</text>
</comment>
<evidence type="ECO:0000313" key="1">
    <source>
        <dbReference type="EMBL" id="KAJ7994646.1"/>
    </source>
</evidence>
<evidence type="ECO:0000313" key="2">
    <source>
        <dbReference type="Proteomes" id="UP001157502"/>
    </source>
</evidence>
<dbReference type="Proteomes" id="UP001157502">
    <property type="component" value="Chromosome 22"/>
</dbReference>
<dbReference type="EMBL" id="CM055749">
    <property type="protein sequence ID" value="KAJ7994646.1"/>
    <property type="molecule type" value="Genomic_DNA"/>
</dbReference>
<protein>
    <submittedName>
        <fullName evidence="1">Uncharacterized protein</fullName>
    </submittedName>
</protein>
<name>A0ACC2FTG0_DALPE</name>
<gene>
    <name evidence="1" type="ORF">DPEC_G00251640</name>
</gene>
<reference evidence="1" key="1">
    <citation type="submission" date="2021-05" db="EMBL/GenBank/DDBJ databases">
        <authorList>
            <person name="Pan Q."/>
            <person name="Jouanno E."/>
            <person name="Zahm M."/>
            <person name="Klopp C."/>
            <person name="Cabau C."/>
            <person name="Louis A."/>
            <person name="Berthelot C."/>
            <person name="Parey E."/>
            <person name="Roest Crollius H."/>
            <person name="Montfort J."/>
            <person name="Robinson-Rechavi M."/>
            <person name="Bouchez O."/>
            <person name="Lampietro C."/>
            <person name="Lopez Roques C."/>
            <person name="Donnadieu C."/>
            <person name="Postlethwait J."/>
            <person name="Bobe J."/>
            <person name="Dillon D."/>
            <person name="Chandos A."/>
            <person name="von Hippel F."/>
            <person name="Guiguen Y."/>
        </authorList>
    </citation>
    <scope>NUCLEOTIDE SEQUENCE</scope>
    <source>
        <strain evidence="1">YG-Jan2019</strain>
    </source>
</reference>
<proteinExistence type="predicted"/>
<keyword evidence="2" id="KW-1185">Reference proteome</keyword>
<accession>A0ACC2FTG0</accession>